<organism evidence="1">
    <name type="scientific">Rhizophora mucronata</name>
    <name type="common">Asiatic mangrove</name>
    <dbReference type="NCBI Taxonomy" id="61149"/>
    <lineage>
        <taxon>Eukaryota</taxon>
        <taxon>Viridiplantae</taxon>
        <taxon>Streptophyta</taxon>
        <taxon>Embryophyta</taxon>
        <taxon>Tracheophyta</taxon>
        <taxon>Spermatophyta</taxon>
        <taxon>Magnoliopsida</taxon>
        <taxon>eudicotyledons</taxon>
        <taxon>Gunneridae</taxon>
        <taxon>Pentapetalae</taxon>
        <taxon>rosids</taxon>
        <taxon>fabids</taxon>
        <taxon>Malpighiales</taxon>
        <taxon>Rhizophoraceae</taxon>
        <taxon>Rhizophora</taxon>
    </lineage>
</organism>
<evidence type="ECO:0000313" key="1">
    <source>
        <dbReference type="EMBL" id="MBX70076.1"/>
    </source>
</evidence>
<proteinExistence type="predicted"/>
<protein>
    <submittedName>
        <fullName evidence="1">Uncharacterized protein</fullName>
    </submittedName>
</protein>
<dbReference type="AlphaFoldDB" id="A0A2P2QSU3"/>
<name>A0A2P2QSU3_RHIMU</name>
<dbReference type="EMBL" id="GGEC01089592">
    <property type="protein sequence ID" value="MBX70076.1"/>
    <property type="molecule type" value="Transcribed_RNA"/>
</dbReference>
<accession>A0A2P2QSU3</accession>
<reference evidence="1" key="1">
    <citation type="submission" date="2018-02" db="EMBL/GenBank/DDBJ databases">
        <title>Rhizophora mucronata_Transcriptome.</title>
        <authorList>
            <person name="Meera S.P."/>
            <person name="Sreeshan A."/>
            <person name="Augustine A."/>
        </authorList>
    </citation>
    <scope>NUCLEOTIDE SEQUENCE</scope>
    <source>
        <tissue evidence="1">Leaf</tissue>
    </source>
</reference>
<sequence>MTVAYVSCIMCFPEDFCASYSVLVSSDSFSCCCFVMRS</sequence>